<organism evidence="1 2">
    <name type="scientific">Oedothorax gibbosus</name>
    <dbReference type="NCBI Taxonomy" id="931172"/>
    <lineage>
        <taxon>Eukaryota</taxon>
        <taxon>Metazoa</taxon>
        <taxon>Ecdysozoa</taxon>
        <taxon>Arthropoda</taxon>
        <taxon>Chelicerata</taxon>
        <taxon>Arachnida</taxon>
        <taxon>Araneae</taxon>
        <taxon>Araneomorphae</taxon>
        <taxon>Entelegynae</taxon>
        <taxon>Araneoidea</taxon>
        <taxon>Linyphiidae</taxon>
        <taxon>Erigoninae</taxon>
        <taxon>Oedothorax</taxon>
    </lineage>
</organism>
<accession>A0AAV6TZJ9</accession>
<gene>
    <name evidence="1" type="ORF">JTE90_023261</name>
</gene>
<evidence type="ECO:0000313" key="1">
    <source>
        <dbReference type="EMBL" id="KAG8176709.1"/>
    </source>
</evidence>
<proteinExistence type="predicted"/>
<sequence>MTSPTRAKIFVCRISNESRCAYTTQIYDLGNGGGGIEVTLMDDGILVEDNVEECHLQGDRRFGRCVELVKKR</sequence>
<reference evidence="1 2" key="1">
    <citation type="journal article" date="2022" name="Nat. Ecol. Evol.">
        <title>A masculinizing supergene underlies an exaggerated male reproductive morph in a spider.</title>
        <authorList>
            <person name="Hendrickx F."/>
            <person name="De Corte Z."/>
            <person name="Sonet G."/>
            <person name="Van Belleghem S.M."/>
            <person name="Kostlbacher S."/>
            <person name="Vangestel C."/>
        </authorList>
    </citation>
    <scope>NUCLEOTIDE SEQUENCE [LARGE SCALE GENOMIC DNA]</scope>
    <source>
        <strain evidence="1">W744_W776</strain>
    </source>
</reference>
<name>A0AAV6TZJ9_9ARAC</name>
<comment type="caution">
    <text evidence="1">The sequence shown here is derived from an EMBL/GenBank/DDBJ whole genome shotgun (WGS) entry which is preliminary data.</text>
</comment>
<protein>
    <submittedName>
        <fullName evidence="1">Uncharacterized protein</fullName>
    </submittedName>
</protein>
<dbReference type="AlphaFoldDB" id="A0AAV6TZJ9"/>
<dbReference type="Proteomes" id="UP000827092">
    <property type="component" value="Unassembled WGS sequence"/>
</dbReference>
<keyword evidence="2" id="KW-1185">Reference proteome</keyword>
<dbReference type="EMBL" id="JAFNEN010000851">
    <property type="protein sequence ID" value="KAG8176709.1"/>
    <property type="molecule type" value="Genomic_DNA"/>
</dbReference>
<evidence type="ECO:0000313" key="2">
    <source>
        <dbReference type="Proteomes" id="UP000827092"/>
    </source>
</evidence>